<evidence type="ECO:0000313" key="4">
    <source>
        <dbReference type="Proteomes" id="UP000784294"/>
    </source>
</evidence>
<gene>
    <name evidence="3" type="ORF">PXEA_LOCUS22555</name>
</gene>
<evidence type="ECO:0000256" key="2">
    <source>
        <dbReference type="SAM" id="SignalP"/>
    </source>
</evidence>
<feature type="signal peptide" evidence="2">
    <location>
        <begin position="1"/>
        <end position="41"/>
    </location>
</feature>
<accession>A0A448X689</accession>
<dbReference type="AlphaFoldDB" id="A0A448X689"/>
<proteinExistence type="predicted"/>
<feature type="compositionally biased region" description="Polar residues" evidence="1">
    <location>
        <begin position="67"/>
        <end position="78"/>
    </location>
</feature>
<comment type="caution">
    <text evidence="3">The sequence shown here is derived from an EMBL/GenBank/DDBJ whole genome shotgun (WGS) entry which is preliminary data.</text>
</comment>
<keyword evidence="2" id="KW-0732">Signal</keyword>
<feature type="region of interest" description="Disordered" evidence="1">
    <location>
        <begin position="38"/>
        <end position="129"/>
    </location>
</feature>
<organism evidence="3 4">
    <name type="scientific">Protopolystoma xenopodis</name>
    <dbReference type="NCBI Taxonomy" id="117903"/>
    <lineage>
        <taxon>Eukaryota</taxon>
        <taxon>Metazoa</taxon>
        <taxon>Spiralia</taxon>
        <taxon>Lophotrochozoa</taxon>
        <taxon>Platyhelminthes</taxon>
        <taxon>Monogenea</taxon>
        <taxon>Polyopisthocotylea</taxon>
        <taxon>Polystomatidea</taxon>
        <taxon>Polystomatidae</taxon>
        <taxon>Protopolystoma</taxon>
    </lineage>
</organism>
<sequence length="129" mass="14082">MVGWTDVVVGCICPSDCSTETLLRILARCLLFFLLTGANRARGPNPPDSARLRRPMPTPSRFRPRLSDQSASCAQPPSDSERSHSAQVTPPRRHESFLPNPASLSGSAPLFSSRPSFRTTAPARRNTHA</sequence>
<feature type="chain" id="PRO_5019398893" evidence="2">
    <location>
        <begin position="42"/>
        <end position="129"/>
    </location>
</feature>
<name>A0A448X689_9PLAT</name>
<dbReference type="EMBL" id="CAAALY010100480">
    <property type="protein sequence ID" value="VEL29115.1"/>
    <property type="molecule type" value="Genomic_DNA"/>
</dbReference>
<protein>
    <submittedName>
        <fullName evidence="3">Uncharacterized protein</fullName>
    </submittedName>
</protein>
<feature type="non-terminal residue" evidence="3">
    <location>
        <position position="1"/>
    </location>
</feature>
<keyword evidence="4" id="KW-1185">Reference proteome</keyword>
<dbReference type="Proteomes" id="UP000784294">
    <property type="component" value="Unassembled WGS sequence"/>
</dbReference>
<reference evidence="3" key="1">
    <citation type="submission" date="2018-11" db="EMBL/GenBank/DDBJ databases">
        <authorList>
            <consortium name="Pathogen Informatics"/>
        </authorList>
    </citation>
    <scope>NUCLEOTIDE SEQUENCE</scope>
</reference>
<evidence type="ECO:0000256" key="1">
    <source>
        <dbReference type="SAM" id="MobiDB-lite"/>
    </source>
</evidence>
<evidence type="ECO:0000313" key="3">
    <source>
        <dbReference type="EMBL" id="VEL29115.1"/>
    </source>
</evidence>